<name>A0ABT6RH31_9BACT</name>
<comment type="caution">
    <text evidence="2">The sequence shown here is derived from an EMBL/GenBank/DDBJ whole genome shotgun (WGS) entry which is preliminary data.</text>
</comment>
<evidence type="ECO:0000313" key="2">
    <source>
        <dbReference type="EMBL" id="MDI3321865.1"/>
    </source>
</evidence>
<evidence type="ECO:0000313" key="3">
    <source>
        <dbReference type="Proteomes" id="UP001226434"/>
    </source>
</evidence>
<feature type="signal peptide" evidence="1">
    <location>
        <begin position="1"/>
        <end position="28"/>
    </location>
</feature>
<feature type="chain" id="PRO_5047373619" evidence="1">
    <location>
        <begin position="29"/>
        <end position="425"/>
    </location>
</feature>
<keyword evidence="3" id="KW-1185">Reference proteome</keyword>
<sequence>MKYLLKYPSWLLCAATLSIALFSCQKNADDTIPESSKLSSKDPQALSAAITVWHGKRTTGAMPASSNTTDIKLGTPNESSVNAIAGRHAFIHTNIESGDVAGYYVQINGASEYFKVDYAKPVVQSSTQQGSISTASVHPFGKPAESTNLHRSLISVMGGSDNNNDSLIVINIPVNIKTPDTVCVTYMAYDFNNHVSNPVTTCIYIDHFGGDDGSKWLEGTWTTTRLERSEIGQLKDYFNYTYNKWIVDREEALWAIDFSPAKVYQSGDSAIYIQSYSGTVGAWYMVMKSSTDYYSINGVYTPRPTDILLGTDSINYKKNNITLNSDKYIGEYSDATKSIYWSSNGPSLREFSHNSLNNGSWSYDSKTKKIIIISEYSDDGNGPTLDPYMQEASLEKVSDNQFKISYNDVANDGKTYTYTGIYQRQ</sequence>
<dbReference type="Proteomes" id="UP001226434">
    <property type="component" value="Unassembled WGS sequence"/>
</dbReference>
<protein>
    <submittedName>
        <fullName evidence="2">Uncharacterized protein</fullName>
    </submittedName>
</protein>
<organism evidence="2 3">
    <name type="scientific">Pinibacter soli</name>
    <dbReference type="NCBI Taxonomy" id="3044211"/>
    <lineage>
        <taxon>Bacteria</taxon>
        <taxon>Pseudomonadati</taxon>
        <taxon>Bacteroidota</taxon>
        <taxon>Chitinophagia</taxon>
        <taxon>Chitinophagales</taxon>
        <taxon>Chitinophagaceae</taxon>
        <taxon>Pinibacter</taxon>
    </lineage>
</organism>
<reference evidence="2 3" key="1">
    <citation type="submission" date="2023-05" db="EMBL/GenBank/DDBJ databases">
        <title>Genome sequence of Pinibacter sp. MAH-24.</title>
        <authorList>
            <person name="Huq M.A."/>
        </authorList>
    </citation>
    <scope>NUCLEOTIDE SEQUENCE [LARGE SCALE GENOMIC DNA]</scope>
    <source>
        <strain evidence="2 3">MAH-24</strain>
    </source>
</reference>
<dbReference type="PROSITE" id="PS51257">
    <property type="entry name" value="PROKAR_LIPOPROTEIN"/>
    <property type="match status" value="1"/>
</dbReference>
<gene>
    <name evidence="2" type="ORF">QJ048_18890</name>
</gene>
<accession>A0ABT6RH31</accession>
<keyword evidence="1" id="KW-0732">Signal</keyword>
<dbReference type="EMBL" id="JASBRG010000007">
    <property type="protein sequence ID" value="MDI3321865.1"/>
    <property type="molecule type" value="Genomic_DNA"/>
</dbReference>
<proteinExistence type="predicted"/>
<evidence type="ECO:0000256" key="1">
    <source>
        <dbReference type="SAM" id="SignalP"/>
    </source>
</evidence>
<dbReference type="RefSeq" id="WP_282335972.1">
    <property type="nucleotide sequence ID" value="NZ_JASBRG010000007.1"/>
</dbReference>